<dbReference type="EMBL" id="BAABJV010000003">
    <property type="protein sequence ID" value="GAA4771552.1"/>
    <property type="molecule type" value="Genomic_DNA"/>
</dbReference>
<dbReference type="Pfam" id="PF16197">
    <property type="entry name" value="KAsynt_C_assoc"/>
    <property type="match status" value="1"/>
</dbReference>
<feature type="region of interest" description="Disordered" evidence="10">
    <location>
        <begin position="1633"/>
        <end position="1673"/>
    </location>
</feature>
<evidence type="ECO:0000313" key="14">
    <source>
        <dbReference type="Proteomes" id="UP001501147"/>
    </source>
</evidence>
<evidence type="ECO:0000256" key="5">
    <source>
        <dbReference type="ARBA" id="ARBA00022490"/>
    </source>
</evidence>
<feature type="region of interest" description="Disordered" evidence="10">
    <location>
        <begin position="3713"/>
        <end position="3773"/>
    </location>
</feature>
<dbReference type="Pfam" id="PF00881">
    <property type="entry name" value="Nitroreductase"/>
    <property type="match status" value="1"/>
</dbReference>
<dbReference type="CDD" id="cd02142">
    <property type="entry name" value="McbC_SagB-like_oxidoreductase"/>
    <property type="match status" value="1"/>
</dbReference>
<feature type="region of interest" description="Disordered" evidence="10">
    <location>
        <begin position="4227"/>
        <end position="4265"/>
    </location>
</feature>
<dbReference type="InterPro" id="IPR013968">
    <property type="entry name" value="PKS_KR"/>
</dbReference>
<dbReference type="SUPFAM" id="SSF51735">
    <property type="entry name" value="NAD(P)-binding Rossmann-fold domains"/>
    <property type="match status" value="2"/>
</dbReference>
<dbReference type="InterPro" id="IPR045851">
    <property type="entry name" value="AMP-bd_C_sf"/>
</dbReference>
<dbReference type="PANTHER" id="PTHR43775:SF37">
    <property type="entry name" value="SI:DKEY-61P9.11"/>
    <property type="match status" value="1"/>
</dbReference>
<dbReference type="PROSITE" id="PS00012">
    <property type="entry name" value="PHOSPHOPANTETHEINE"/>
    <property type="match status" value="1"/>
</dbReference>
<dbReference type="Pfam" id="PF00550">
    <property type="entry name" value="PP-binding"/>
    <property type="match status" value="4"/>
</dbReference>
<feature type="domain" description="Carrier" evidence="11">
    <location>
        <begin position="2411"/>
        <end position="2487"/>
    </location>
</feature>
<dbReference type="SUPFAM" id="SSF56801">
    <property type="entry name" value="Acetyl-CoA synthetase-like"/>
    <property type="match status" value="1"/>
</dbReference>
<feature type="region of interest" description="Disordered" evidence="10">
    <location>
        <begin position="3020"/>
        <end position="3047"/>
    </location>
</feature>
<feature type="region of interest" description="Disordered" evidence="10">
    <location>
        <begin position="3590"/>
        <end position="3628"/>
    </location>
</feature>
<keyword evidence="14" id="KW-1185">Reference proteome</keyword>
<protein>
    <recommendedName>
        <fullName evidence="15">Amino acid adenylation domain-containing protein</fullName>
    </recommendedName>
</protein>
<dbReference type="Gene3D" id="1.10.1240.100">
    <property type="match status" value="1"/>
</dbReference>
<dbReference type="SUPFAM" id="SSF53901">
    <property type="entry name" value="Thiolase-like"/>
    <property type="match status" value="3"/>
</dbReference>
<evidence type="ECO:0000256" key="2">
    <source>
        <dbReference type="ARBA" id="ARBA00004496"/>
    </source>
</evidence>
<dbReference type="PROSITE" id="PS52004">
    <property type="entry name" value="KS3_2"/>
    <property type="match status" value="3"/>
</dbReference>
<dbReference type="InterPro" id="IPR057326">
    <property type="entry name" value="KR_dom"/>
</dbReference>
<dbReference type="InterPro" id="IPR014030">
    <property type="entry name" value="Ketoacyl_synth_N"/>
</dbReference>
<evidence type="ECO:0008006" key="15">
    <source>
        <dbReference type="Google" id="ProtNLM"/>
    </source>
</evidence>
<keyword evidence="7" id="KW-0808">Transferase</keyword>
<comment type="cofactor">
    <cofactor evidence="1">
        <name>pantetheine 4'-phosphate</name>
        <dbReference type="ChEBI" id="CHEBI:47942"/>
    </cofactor>
</comment>
<feature type="compositionally biased region" description="Low complexity" evidence="10">
    <location>
        <begin position="2488"/>
        <end position="2502"/>
    </location>
</feature>
<dbReference type="SUPFAM" id="SSF47336">
    <property type="entry name" value="ACP-like"/>
    <property type="match status" value="4"/>
</dbReference>
<reference evidence="14" key="1">
    <citation type="journal article" date="2019" name="Int. J. Syst. Evol. Microbiol.">
        <title>The Global Catalogue of Microorganisms (GCM) 10K type strain sequencing project: providing services to taxonomists for standard genome sequencing and annotation.</title>
        <authorList>
            <consortium name="The Broad Institute Genomics Platform"/>
            <consortium name="The Broad Institute Genome Sequencing Center for Infectious Disease"/>
            <person name="Wu L."/>
            <person name="Ma J."/>
        </authorList>
    </citation>
    <scope>NUCLEOTIDE SEQUENCE [LARGE SCALE GENOMIC DNA]</scope>
    <source>
        <strain evidence="14">JCM 18324</strain>
    </source>
</reference>
<keyword evidence="8" id="KW-0677">Repeat</keyword>
<feature type="region of interest" description="Disordered" evidence="10">
    <location>
        <begin position="2925"/>
        <end position="2945"/>
    </location>
</feature>
<dbReference type="InterPro" id="IPR010071">
    <property type="entry name" value="AA_adenyl_dom"/>
</dbReference>
<feature type="region of interest" description="Disordered" evidence="10">
    <location>
        <begin position="806"/>
        <end position="829"/>
    </location>
</feature>
<dbReference type="Gene3D" id="3.30.300.30">
    <property type="match status" value="1"/>
</dbReference>
<dbReference type="Proteomes" id="UP001501147">
    <property type="component" value="Unassembled WGS sequence"/>
</dbReference>
<dbReference type="Gene3D" id="1.10.1200.10">
    <property type="entry name" value="ACP-like"/>
    <property type="match status" value="4"/>
</dbReference>
<feature type="domain" description="Carrier" evidence="11">
    <location>
        <begin position="3645"/>
        <end position="3719"/>
    </location>
</feature>
<dbReference type="InterPro" id="IPR020841">
    <property type="entry name" value="PKS_Beta-ketoAc_synthase_dom"/>
</dbReference>
<dbReference type="Pfam" id="PF00109">
    <property type="entry name" value="ketoacyl-synt"/>
    <property type="match status" value="3"/>
</dbReference>
<dbReference type="CDD" id="cd00833">
    <property type="entry name" value="PKS"/>
    <property type="match status" value="3"/>
</dbReference>
<keyword evidence="9" id="KW-0012">Acyltransferase</keyword>
<dbReference type="NCBIfam" id="TIGR01733">
    <property type="entry name" value="AA-adenyl-dom"/>
    <property type="match status" value="1"/>
</dbReference>
<comment type="caution">
    <text evidence="13">The sequence shown here is derived from an EMBL/GenBank/DDBJ whole genome shotgun (WGS) entry which is preliminary data.</text>
</comment>
<dbReference type="Gene3D" id="3.40.109.10">
    <property type="entry name" value="NADH Oxidase"/>
    <property type="match status" value="1"/>
</dbReference>
<dbReference type="InterPro" id="IPR020845">
    <property type="entry name" value="AMP-binding_CS"/>
</dbReference>
<evidence type="ECO:0000256" key="4">
    <source>
        <dbReference type="ARBA" id="ARBA00022450"/>
    </source>
</evidence>
<dbReference type="Pfam" id="PF00501">
    <property type="entry name" value="AMP-binding"/>
    <property type="match status" value="1"/>
</dbReference>
<evidence type="ECO:0000256" key="3">
    <source>
        <dbReference type="ARBA" id="ARBA00004792"/>
    </source>
</evidence>
<evidence type="ECO:0000256" key="7">
    <source>
        <dbReference type="ARBA" id="ARBA00022679"/>
    </source>
</evidence>
<feature type="region of interest" description="Disordered" evidence="10">
    <location>
        <begin position="313"/>
        <end position="338"/>
    </location>
</feature>
<evidence type="ECO:0000259" key="11">
    <source>
        <dbReference type="PROSITE" id="PS50075"/>
    </source>
</evidence>
<feature type="compositionally biased region" description="Low complexity" evidence="10">
    <location>
        <begin position="93"/>
        <end position="114"/>
    </location>
</feature>
<evidence type="ECO:0000256" key="10">
    <source>
        <dbReference type="SAM" id="MobiDB-lite"/>
    </source>
</evidence>
<feature type="compositionally biased region" description="Low complexity" evidence="10">
    <location>
        <begin position="1533"/>
        <end position="1542"/>
    </location>
</feature>
<dbReference type="Gene3D" id="3.30.559.30">
    <property type="entry name" value="Nonribosomal peptide synthetase, condensation domain"/>
    <property type="match status" value="2"/>
</dbReference>
<dbReference type="Pfam" id="PF13193">
    <property type="entry name" value="AMP-binding_C"/>
    <property type="match status" value="1"/>
</dbReference>
<keyword evidence="6" id="KW-0597">Phosphoprotein</keyword>
<dbReference type="InterPro" id="IPR025110">
    <property type="entry name" value="AMP-bd_C"/>
</dbReference>
<keyword evidence="4" id="KW-0596">Phosphopantetheine</keyword>
<comment type="subcellular location">
    <subcellularLocation>
        <location evidence="2">Cytoplasm</location>
    </subcellularLocation>
</comment>
<evidence type="ECO:0000256" key="1">
    <source>
        <dbReference type="ARBA" id="ARBA00001957"/>
    </source>
</evidence>
<sequence>MNQDKTAADAILKIVAEVLPEGADPSPDTPLRAYSLGSLAAVRLLAEIRSALGVTVSLDALRSGTTVRQLAELVTGSADGRAPADGRGGGNGAESAEAPGAAAAEGTETGDAAAPFPLTPVQQAYLVGRDPGLVPDPAGCRLYREFTVPGLDAARMADAWRSVVAHHEALRLAPAGAGGQRVLPADDPGAVPDVPRHDLRDTGRAEFALHLVRVRERLTCGELTDDAPPHAVELSLGPDGGVVHLLIDGAVTDGHGLAVVLRHWWERYEDPEHPLPAPAVPLRDAVLALRRRQGTAAHEEDLAYWRERLSGLPPAPDAARVPQPAAPPGGHPRRALDDTLTPDQWQALRRRATALEISPSALVLTVFTEVAGRHGSAGPSTVVLTTADRARLPRSAQDLPGPFTSTVVFPVTPAFDRPFDEAAREVHDRLWRDLEHGGVSGVEALRALRAPAGGGSAPVLPVVFTSLLDTAHEAPGGFGRAVSHAVGRTSGVALDHQMWEADGGLRCHWDVTDALLAPGAAERLFAEFGNRLRELAAGEPAPEEARPLNQLQQAYFVARVQDTRPGNGCQVYHAFQVTGLDAERLAERAADRWHAMTERYDVLRSSLAPDGTLSVRRQAGPRRRVPVLRPPATDGADWFGELRHRLAGTAFPPGRWPAAELLVTPDGPDAATVHVVLDLALADGRSLHLLIRELMRGCATEEAWHPALPAGAPTPEPPSEAAREAARAHWRDRLRGLPSGPVLRTGTERRRTRRSGTLTGWQAIREDLARQGLSPDAVLVAALTEALATGLPDDDFSVAAVRWRPGDEGRRPGEHTGLSWIPHGPRTRAPAERAASCHRLLEADTRHGDAVDGLAELRRQVLRRRSDDARGYGFPVVHTGLLELTEHPPPPAVRGGPWLTYTPDVSLDSICVAEGDTLHFHWDAVDGDFPAGVLDTMFAVYRERLIALPPAGSGAPEGDDATVAAPGSAERELVLHGWNATATALPDERPVHRLFEDWAARTPDAAALRHTGGSLSYRALNRRANAVARLLRSAGVAPGSPVGVRYRRGPAMVAAVLGVLKAGGAYVPLEHSQPPARAAAMLSDAGAEVLLTDEAGGADPGGPGGGVRVLVTAAGEAAGADADPELDADPDPGTGPDDLAYVIFTSGSTGRPKGVAVTHRPVRNLLNWAWRTFRFGPGDTGLMVTSLGFDLSVFDLFGLLGSGACVRVADESEQRDPALLLDVLLREPVTFWNSAPTTLAQLLPLLPGQAAGHPGTGDLRLVFLSGDYTPLNLPGELRAVFRRADLISLGGATEATVWSNWFRVLEVDPAWRSIPYGRPIDNARYYVLDAERRPCRIGVAGELYIGGDCLAREYRGRPELTAERFVPDPYAGAADARMYRTGDRAVLGPDGVIEFLGRADDQVKIRGFRVEPGEVEHRLRSHPAVRDVKVLARPDPSGDRTLVAYVLPDGDAPTARELRAYAAEALPGYLVPSHVRCLDAFPATANGKLDREALPWPPEDACAQQEPGEPDAADAVDAAGSADAVDEPDAADAADAAGGPEAPDVPDPRTGGDDRAAALAQEIARSAAELIGIPGVAPDADLWDAGATSFTMVRVSQALHLRHGVRIPVSTLLEAPTAAGIARSLAALLADAPASPDAPTATDEEPTREAGEGREAPQAPAPERTAGQRPGRVDPLSAAEREAFKAARWNLRAPGPDEREVALPPAEVPVESYTARTSRRTYAAGPLSADALSALLAPLRVRHADGRDRRTYPSAGDTYAVQTYLHLKPDAVTSLPGGVYYYDPERHTLRLVNPAPDIDRTVHFVTNRPVFDGACFELYLVGQTHGIEPLYASDAERYLLVEAGYLGQSLMAGQERSGVGLCPIGQVAFDRVRSALRLDSGHRYLHAFLGGGLTVPASSRASADAPSAAATVHASAAPAAAAFEGPYETAVVGLAGRYPDAPDLDGFWHRLRGGHRAVRPAPAGRLYQTGRTPGGYLDLDAVEPQAPVTAALDPARGLGPRQAESLDPQLRLLMHLVGDCLHDAGHTPGSLRRTAPRTGVFVAAMWPDHQLNGADRWERTGQAELSGIASDLPNRLSHALGLRGPSLAVNTSCSSSLTALHLARESLRRGECEAAVVAAVNLVAHPYHTALLGGLGLTAPDGVAGAYDAVVSGWSPGEGGGALLLRPADAARADGVPLHGVIESTWLDFAAGDRFGAPDVAALSESLALAVHRAAVEPGDIGYAECAATGAALSDAAELQALRKVFGDRDGDRPLPVGTLKPAIGHLESAAGLAQLTKVLLQMRHGTLAPTLLAEQRSPLVDWDRLPLRVVSRAEPWRPRDPRLPLRALVNAVGATGSLAHAVLRAPAAGERSFPAAAAAGDARPVPAAAPAAPPPSALPSPSALPATEAAPAAVTTAAPDPGGGADGPAEPVAAVERRLTELYAEVSGVPPAELDPAAPLERHGLTSFVVARLTARLREEFATVPATLFFEHRDLASAARALAAASGPRSLPSASPSAAERPPAPRPEGIAVIGLAGRYPGAADLDAFWDVLSRGRDQIRALPANRRRGRPGEDLMWGGFLDGHDLFDPQLFGIAPRTAELMDPQERLFLEVLWEVLEDAGYPRDRLHRVHGHAVGVYVGAMHNEYPYLGVEATLAGSPRATGATPGGIANRASWFLDAQGPSLTVDTMCSASLTALHLAVRDLREGLCEVAVAGGVSLSLHPNKYVQQREMGMTSSDHRCRGFGADGDGFIPGEGVGAVLLKPLDRALADGDRVHGVIRGTAIGHGGRTNGYTVPDPAAQARVIGAALRAAGTAPGSIGYVEAHGTGTALGDPVEIAGLHTAYGALPPAGVPIGTVKSLIGHLEAAAGIAGLTKVLLQFRHGRLAPTLHAERPNPEIDWAAVPFRIQREPADWPRPEGGARRAGLSSFGAGGSNAHLIVEEPPAASPERGDGTGTGSAAGAGEGRGTELVVLSARTAGALTALAGRLAAALTETGDGRRPPALRDIAHTLRTGREELPERAALLVRTADELRARLRDFDADDTDPPAGVLRGRATAAPRAGEHRDPRGADLAEIARTWVRGTGWDWALLPGATAAALVPLPSYPFARRRCWPPEPPPAAAAAGAAGAAGAVPAPPVPVPLYTRTWRDHGPVGGADTPAPETGGGRVLVLATEATWALARETARALGPLDAQVLVESGQGGGGDLGAGVRRFHDAATLLDSAGDLTHCRGVIDLADLWRPEEAPGPWRARTALMQRLPRAARDGGTRRLRLLQVTSGLQDPAGTRPSWAGAHLAGVLRVLHAEHPALVHATSLDTDLPSAGQIAGEWRLPEAPAEVCHRNGRRLLPGTVPLPGGDPDAGPFTADPEAAYLVTGGTGALGALAARFLVERGARRIALTGLRGLPGRERWDDPGLPAGTARAVEAVRELERRGATVLTHAGPLSDRPRLTAFLDRVRSRLGPLAGVIHCAGTGSRGPAPFTAKALEDIAAVLEPKAEGLRALAELTAADRPSFFVVFSSVSSALPQLAAGVGDYAVANGCADAYARYRRRLGDAGFRAVQWPVWRDGPAPAEAAGAAARAGLGTLTSDDALAVLERLLEPGGAPVVLVAPPGGGSGADRGADTGATGGIDRDGGAGVPSADATPAAVAPGPVPGAVPGAVPFAEGPEVPGWLAGLLEDVAGIPAGELDPERSFTELGVESVMLAELVTRVEAHTGRPLQPAAVLDHPTPRALARHLAPAGSAPPEPAEARAPEPVEAPAPEPAEARAPEETPVPPAPPRPGTAPDGPALAPEAASAGHCEQIAVIGMACRFPGAPDLDGFWELLTAGRHAIREIPPDRWDTAAHYRPGGTAAGGGSVSRWGGFLDGLEEFDPGFFGMTDEAARTTDPAVRLFLEGSAAALRSAGYRDEDVAGRAVGVFAGARMSGYRHRAGPPGSVAGLGGDQNFIAAMSAHHFDLRGPALVVDSACSSALLAVQSACRSLLAGESELALAGGVEVLLDEEPYLEFSAARALSPSGRCRTFDERADGFVPGEGCGVLLLKPLDAALRDGDRITAVIDAVAANNDGRTMGLTTPSPASQAALVKAALAAAGARPEQIGMIEAHGTATLIGDPIELRALQDVFAGRAPDAGPLPVGSVKSNIGHLFSAAGIAGLIKAALAVERGLIPPTVGCERPNPRFDFENSPLRVQRQSTPWPEGVRRLAGVSAFGLGGTNAHAVLGGLPAASRARYRPLRAPLPAPRFHRRRCWLDRPPRPGERPPVTSLLQLAFADPGPDRPSPALPAGKENA</sequence>
<dbReference type="PROSITE" id="PS00455">
    <property type="entry name" value="AMP_BINDING"/>
    <property type="match status" value="1"/>
</dbReference>
<dbReference type="InterPro" id="IPR036736">
    <property type="entry name" value="ACP-like_sf"/>
</dbReference>
<dbReference type="Pfam" id="PF00668">
    <property type="entry name" value="Condensation"/>
    <property type="match status" value="1"/>
</dbReference>
<feature type="region of interest" description="Disordered" evidence="10">
    <location>
        <begin position="1490"/>
        <end position="1553"/>
    </location>
</feature>
<dbReference type="SUPFAM" id="SSF55469">
    <property type="entry name" value="FMN-dependent nitroreductase-like"/>
    <property type="match status" value="1"/>
</dbReference>
<feature type="compositionally biased region" description="Low complexity" evidence="10">
    <location>
        <begin position="3616"/>
        <end position="3628"/>
    </location>
</feature>
<dbReference type="InterPro" id="IPR023213">
    <property type="entry name" value="CAT-like_dom_sf"/>
</dbReference>
<dbReference type="PROSITE" id="PS50075">
    <property type="entry name" value="CARRIER"/>
    <property type="match status" value="4"/>
</dbReference>
<dbReference type="InterPro" id="IPR000873">
    <property type="entry name" value="AMP-dep_synth/lig_dom"/>
</dbReference>
<dbReference type="PROSITE" id="PS00606">
    <property type="entry name" value="KS3_1"/>
    <property type="match status" value="1"/>
</dbReference>
<feature type="domain" description="Carrier" evidence="11">
    <location>
        <begin position="2"/>
        <end position="78"/>
    </location>
</feature>
<dbReference type="SMART" id="SM01294">
    <property type="entry name" value="PKS_PP_betabranch"/>
    <property type="match status" value="1"/>
</dbReference>
<feature type="domain" description="Carrier" evidence="11">
    <location>
        <begin position="1554"/>
        <end position="1629"/>
    </location>
</feature>
<dbReference type="Gene3D" id="3.30.559.10">
    <property type="entry name" value="Chloramphenicol acetyltransferase-like domain"/>
    <property type="match status" value="2"/>
</dbReference>
<dbReference type="InterPro" id="IPR014031">
    <property type="entry name" value="Ketoacyl_synth_C"/>
</dbReference>
<organism evidence="13 14">
    <name type="scientific">Streptomyces sanyensis</name>
    <dbReference type="NCBI Taxonomy" id="568869"/>
    <lineage>
        <taxon>Bacteria</taxon>
        <taxon>Bacillati</taxon>
        <taxon>Actinomycetota</taxon>
        <taxon>Actinomycetes</taxon>
        <taxon>Kitasatosporales</taxon>
        <taxon>Streptomycetaceae</taxon>
        <taxon>Streptomyces</taxon>
    </lineage>
</organism>
<dbReference type="RefSeq" id="WP_345611940.1">
    <property type="nucleotide sequence ID" value="NZ_BAABJV010000003.1"/>
</dbReference>
<feature type="compositionally biased region" description="Low complexity" evidence="10">
    <location>
        <begin position="2380"/>
        <end position="2401"/>
    </location>
</feature>
<feature type="region of interest" description="Disordered" evidence="10">
    <location>
        <begin position="78"/>
        <end position="115"/>
    </location>
</feature>
<dbReference type="Pfam" id="PF22336">
    <property type="entry name" value="RhiE-like_linker"/>
    <property type="match status" value="1"/>
</dbReference>
<dbReference type="CDD" id="cd05930">
    <property type="entry name" value="A_NRPS"/>
    <property type="match status" value="1"/>
</dbReference>
<dbReference type="InterPro" id="IPR036291">
    <property type="entry name" value="NAD(P)-bd_dom_sf"/>
</dbReference>
<dbReference type="Gene3D" id="2.30.38.10">
    <property type="entry name" value="Luciferase, Domain 3"/>
    <property type="match status" value="1"/>
</dbReference>
<dbReference type="InterPro" id="IPR029479">
    <property type="entry name" value="Nitroreductase"/>
</dbReference>
<gene>
    <name evidence="13" type="ORF">GCM10023329_18620</name>
</gene>
<dbReference type="InterPro" id="IPR032821">
    <property type="entry name" value="PKS_assoc"/>
</dbReference>
<feature type="region of interest" description="Disordered" evidence="10">
    <location>
        <begin position="736"/>
        <end position="756"/>
    </location>
</feature>
<dbReference type="Gene3D" id="3.40.50.980">
    <property type="match status" value="2"/>
</dbReference>
<evidence type="ECO:0000259" key="12">
    <source>
        <dbReference type="PROSITE" id="PS52004"/>
    </source>
</evidence>
<name>A0ABP9A0P1_9ACTN</name>
<feature type="compositionally biased region" description="Gly residues" evidence="10">
    <location>
        <begin position="2934"/>
        <end position="2945"/>
    </location>
</feature>
<evidence type="ECO:0000313" key="13">
    <source>
        <dbReference type="EMBL" id="GAA4771552.1"/>
    </source>
</evidence>
<proteinExistence type="predicted"/>
<dbReference type="Gene3D" id="3.40.47.10">
    <property type="match status" value="3"/>
</dbReference>
<dbReference type="InterPro" id="IPR001242">
    <property type="entry name" value="Condensation_dom"/>
</dbReference>
<dbReference type="InterPro" id="IPR009081">
    <property type="entry name" value="PP-bd_ACP"/>
</dbReference>
<evidence type="ECO:0000256" key="9">
    <source>
        <dbReference type="ARBA" id="ARBA00023315"/>
    </source>
</evidence>
<dbReference type="InterPro" id="IPR000415">
    <property type="entry name" value="Nitroreductase-like"/>
</dbReference>
<dbReference type="Pfam" id="PF08659">
    <property type="entry name" value="KR"/>
    <property type="match status" value="1"/>
</dbReference>
<dbReference type="PANTHER" id="PTHR43775">
    <property type="entry name" value="FATTY ACID SYNTHASE"/>
    <property type="match status" value="1"/>
</dbReference>
<dbReference type="InterPro" id="IPR050091">
    <property type="entry name" value="PKS_NRPS_Biosynth_Enz"/>
</dbReference>
<feature type="compositionally biased region" description="Pro residues" evidence="10">
    <location>
        <begin position="3750"/>
        <end position="3760"/>
    </location>
</feature>
<feature type="region of interest" description="Disordered" evidence="10">
    <location>
        <begin position="2488"/>
        <end position="2507"/>
    </location>
</feature>
<dbReference type="Pfam" id="PF02801">
    <property type="entry name" value="Ketoacyl-synt_C"/>
    <property type="match status" value="3"/>
</dbReference>
<feature type="compositionally biased region" description="Basic and acidic residues" evidence="10">
    <location>
        <begin position="1645"/>
        <end position="1655"/>
    </location>
</feature>
<dbReference type="InterPro" id="IPR018201">
    <property type="entry name" value="Ketoacyl_synth_AS"/>
</dbReference>
<comment type="pathway">
    <text evidence="3">Antibiotic biosynthesis.</text>
</comment>
<evidence type="ECO:0000256" key="8">
    <source>
        <dbReference type="ARBA" id="ARBA00022737"/>
    </source>
</evidence>
<dbReference type="SUPFAM" id="SSF52777">
    <property type="entry name" value="CoA-dependent acyltransferases"/>
    <property type="match status" value="4"/>
</dbReference>
<dbReference type="InterPro" id="IPR020806">
    <property type="entry name" value="PKS_PP-bd"/>
</dbReference>
<feature type="domain" description="Ketosynthase family 3 (KS3)" evidence="12">
    <location>
        <begin position="1926"/>
        <end position="2346"/>
    </location>
</feature>
<dbReference type="InterPro" id="IPR016039">
    <property type="entry name" value="Thiolase-like"/>
</dbReference>
<evidence type="ECO:0000256" key="6">
    <source>
        <dbReference type="ARBA" id="ARBA00022553"/>
    </source>
</evidence>
<accession>A0ABP9A0P1</accession>
<dbReference type="Gene3D" id="3.40.50.720">
    <property type="entry name" value="NAD(P)-binding Rossmann-like Domain"/>
    <property type="match status" value="1"/>
</dbReference>
<feature type="domain" description="Ketosynthase family 3 (KS3)" evidence="12">
    <location>
        <begin position="2508"/>
        <end position="2923"/>
    </location>
</feature>
<keyword evidence="5" id="KW-0963">Cytoplasm</keyword>
<dbReference type="SMART" id="SM00823">
    <property type="entry name" value="PKS_PP"/>
    <property type="match status" value="4"/>
</dbReference>
<dbReference type="SMART" id="SM00822">
    <property type="entry name" value="PKS_KR"/>
    <property type="match status" value="1"/>
</dbReference>
<feature type="domain" description="Ketosynthase family 3 (KS3)" evidence="12">
    <location>
        <begin position="3778"/>
        <end position="4198"/>
    </location>
</feature>
<feature type="region of interest" description="Disordered" evidence="10">
    <location>
        <begin position="2366"/>
        <end position="2411"/>
    </location>
</feature>
<dbReference type="InterPro" id="IPR054514">
    <property type="entry name" value="RhiE-like_linker"/>
</dbReference>
<dbReference type="SMART" id="SM00825">
    <property type="entry name" value="PKS_KS"/>
    <property type="match status" value="3"/>
</dbReference>
<dbReference type="InterPro" id="IPR006162">
    <property type="entry name" value="Ppantetheine_attach_site"/>
</dbReference>